<accession>A0AAE9YTY0</accession>
<dbReference type="AlphaFoldDB" id="A0AAE9YTY0"/>
<proteinExistence type="predicted"/>
<dbReference type="KEGG" id="tact:SG35_009030"/>
<evidence type="ECO:0000313" key="1">
    <source>
        <dbReference type="EMBL" id="WDE00753.1"/>
    </source>
</evidence>
<reference evidence="1 2" key="2">
    <citation type="journal article" date="2022" name="Mar. Drugs">
        <title>Bioassay-Guided Fractionation Leads to the Detection of Cholic Acid Generated by the Rare Thalassomonas sp.</title>
        <authorList>
            <person name="Pheiffer F."/>
            <person name="Schneider Y.K."/>
            <person name="Hansen E.H."/>
            <person name="Andersen J.H."/>
            <person name="Isaksson J."/>
            <person name="Busche T."/>
            <person name="R C."/>
            <person name="Kalinowski J."/>
            <person name="Zyl L.V."/>
            <person name="Trindade M."/>
        </authorList>
    </citation>
    <scope>NUCLEOTIDE SEQUENCE [LARGE SCALE GENOMIC DNA]</scope>
    <source>
        <strain evidence="1 2">A5K-106</strain>
    </source>
</reference>
<reference evidence="1 2" key="1">
    <citation type="journal article" date="2015" name="Genome Announc.">
        <title>Draft Genome Sequences of Marine Isolates of Thalassomonas viridans and Thalassomonas actiniarum.</title>
        <authorList>
            <person name="Olonade I."/>
            <person name="van Zyl L.J."/>
            <person name="Trindade M."/>
        </authorList>
    </citation>
    <scope>NUCLEOTIDE SEQUENCE [LARGE SCALE GENOMIC DNA]</scope>
    <source>
        <strain evidence="1 2">A5K-106</strain>
    </source>
</reference>
<gene>
    <name evidence="1" type="ORF">SG35_009030</name>
</gene>
<organism evidence="1 2">
    <name type="scientific">Thalassomonas actiniarum</name>
    <dbReference type="NCBI Taxonomy" id="485447"/>
    <lineage>
        <taxon>Bacteria</taxon>
        <taxon>Pseudomonadati</taxon>
        <taxon>Pseudomonadota</taxon>
        <taxon>Gammaproteobacteria</taxon>
        <taxon>Alteromonadales</taxon>
        <taxon>Colwelliaceae</taxon>
        <taxon>Thalassomonas</taxon>
    </lineage>
</organism>
<dbReference type="Proteomes" id="UP000032568">
    <property type="component" value="Chromosome"/>
</dbReference>
<keyword evidence="2" id="KW-1185">Reference proteome</keyword>
<name>A0AAE9YTY0_9GAMM</name>
<sequence length="92" mass="9784">MKNLKADLINKEIKILDKLSTIFGGVYKPDRPKRIENNAPASGITEQITAVELTKVAGGVYKAKGPKAAATLLSPVADITESIAEQDGSYTP</sequence>
<dbReference type="EMBL" id="CP059735">
    <property type="protein sequence ID" value="WDE00753.1"/>
    <property type="molecule type" value="Genomic_DNA"/>
</dbReference>
<protein>
    <submittedName>
        <fullName evidence="1">Uncharacterized protein</fullName>
    </submittedName>
</protein>
<evidence type="ECO:0000313" key="2">
    <source>
        <dbReference type="Proteomes" id="UP000032568"/>
    </source>
</evidence>
<dbReference type="RefSeq" id="WP_044832382.1">
    <property type="nucleotide sequence ID" value="NZ_CP059735.1"/>
</dbReference>